<organism evidence="2 3">
    <name type="scientific">Kordia algicida OT-1</name>
    <dbReference type="NCBI Taxonomy" id="391587"/>
    <lineage>
        <taxon>Bacteria</taxon>
        <taxon>Pseudomonadati</taxon>
        <taxon>Bacteroidota</taxon>
        <taxon>Flavobacteriia</taxon>
        <taxon>Flavobacteriales</taxon>
        <taxon>Flavobacteriaceae</taxon>
        <taxon>Kordia</taxon>
    </lineage>
</organism>
<evidence type="ECO:0000256" key="1">
    <source>
        <dbReference type="SAM" id="Phobius"/>
    </source>
</evidence>
<dbReference type="STRING" id="391587.KAOT1_04535"/>
<evidence type="ECO:0008006" key="4">
    <source>
        <dbReference type="Google" id="ProtNLM"/>
    </source>
</evidence>
<sequence>MEDFLWELKTERFLKGEMTPEELLDFEQEQKDQPELKEYVTLSKQLQQAISEKDWFAHKNTSKHYHTVQKWYQEVDVLDFKEKLQQHADTAFETEKKTFTLKKYWFPLAAACIALLLTIVYQFTTQPTLDELYTQYGTWNDTPSFIVQDQNTTDIKEKIELLYKNSEYQKCILVADRFLNSATTDKTNVRIYKGFSLVQLHQNSEALQVFKTISESDAIDASKGLWYMALVYLKTEDAKNLQETLKKITALKTNYKYSEALELLETLE</sequence>
<dbReference type="AlphaFoldDB" id="A9EBX3"/>
<evidence type="ECO:0000313" key="2">
    <source>
        <dbReference type="EMBL" id="EDP94408.1"/>
    </source>
</evidence>
<proteinExistence type="predicted"/>
<keyword evidence="1" id="KW-0472">Membrane</keyword>
<gene>
    <name evidence="2" type="ORF">KAOT1_04535</name>
</gene>
<keyword evidence="1" id="KW-1133">Transmembrane helix</keyword>
<comment type="caution">
    <text evidence="2">The sequence shown here is derived from an EMBL/GenBank/DDBJ whole genome shotgun (WGS) entry which is preliminary data.</text>
</comment>
<protein>
    <recommendedName>
        <fullName evidence="4">Tetratricopeptide repeat protein</fullName>
    </recommendedName>
</protein>
<evidence type="ECO:0000313" key="3">
    <source>
        <dbReference type="Proteomes" id="UP000002945"/>
    </source>
</evidence>
<dbReference type="SUPFAM" id="SSF48452">
    <property type="entry name" value="TPR-like"/>
    <property type="match status" value="1"/>
</dbReference>
<dbReference type="RefSeq" id="WP_007093478.1">
    <property type="nucleotide sequence ID" value="NZ_CP142125.1"/>
</dbReference>
<reference evidence="2 3" key="1">
    <citation type="journal article" date="2011" name="J. Bacteriol.">
        <title>Genome sequence of the algicidal bacterium Kordia algicida OT-1.</title>
        <authorList>
            <person name="Lee H.S."/>
            <person name="Kang S.G."/>
            <person name="Kwon K.K."/>
            <person name="Lee J.H."/>
            <person name="Kim S.J."/>
        </authorList>
    </citation>
    <scope>NUCLEOTIDE SEQUENCE [LARGE SCALE GENOMIC DNA]</scope>
    <source>
        <strain evidence="2 3">OT-1</strain>
    </source>
</reference>
<dbReference type="HOGENOM" id="CLU_1037399_0_0_10"/>
<keyword evidence="1" id="KW-0812">Transmembrane</keyword>
<feature type="transmembrane region" description="Helical" evidence="1">
    <location>
        <begin position="104"/>
        <end position="123"/>
    </location>
</feature>
<dbReference type="InterPro" id="IPR011990">
    <property type="entry name" value="TPR-like_helical_dom_sf"/>
</dbReference>
<keyword evidence="3" id="KW-1185">Reference proteome</keyword>
<name>A9EBX3_9FLAO</name>
<dbReference type="OrthoDB" id="1144971at2"/>
<dbReference type="Proteomes" id="UP000002945">
    <property type="component" value="Unassembled WGS sequence"/>
</dbReference>
<dbReference type="EMBL" id="ABIB01000018">
    <property type="protein sequence ID" value="EDP94408.1"/>
    <property type="molecule type" value="Genomic_DNA"/>
</dbReference>
<accession>A9EBX3</accession>